<name>A0A5B7KGL5_PORTR</name>
<feature type="region of interest" description="Disordered" evidence="1">
    <location>
        <begin position="1"/>
        <end position="22"/>
    </location>
</feature>
<evidence type="ECO:0000256" key="1">
    <source>
        <dbReference type="SAM" id="MobiDB-lite"/>
    </source>
</evidence>
<evidence type="ECO:0000313" key="2">
    <source>
        <dbReference type="EMBL" id="MPD04438.1"/>
    </source>
</evidence>
<dbReference type="Proteomes" id="UP000324222">
    <property type="component" value="Unassembled WGS sequence"/>
</dbReference>
<dbReference type="EMBL" id="VSRR010141073">
    <property type="protein sequence ID" value="MPD04438.1"/>
    <property type="molecule type" value="Genomic_DNA"/>
</dbReference>
<proteinExistence type="predicted"/>
<reference evidence="2 3" key="1">
    <citation type="submission" date="2019-05" db="EMBL/GenBank/DDBJ databases">
        <title>Another draft genome of Portunus trituberculatus and its Hox gene families provides insights of decapod evolution.</title>
        <authorList>
            <person name="Jeong J.-H."/>
            <person name="Song I."/>
            <person name="Kim S."/>
            <person name="Choi T."/>
            <person name="Kim D."/>
            <person name="Ryu S."/>
            <person name="Kim W."/>
        </authorList>
    </citation>
    <scope>NUCLEOTIDE SEQUENCE [LARGE SCALE GENOMIC DNA]</scope>
    <source>
        <tissue evidence="2">Muscle</tissue>
    </source>
</reference>
<evidence type="ECO:0000313" key="3">
    <source>
        <dbReference type="Proteomes" id="UP000324222"/>
    </source>
</evidence>
<organism evidence="2 3">
    <name type="scientific">Portunus trituberculatus</name>
    <name type="common">Swimming crab</name>
    <name type="synonym">Neptunus trituberculatus</name>
    <dbReference type="NCBI Taxonomy" id="210409"/>
    <lineage>
        <taxon>Eukaryota</taxon>
        <taxon>Metazoa</taxon>
        <taxon>Ecdysozoa</taxon>
        <taxon>Arthropoda</taxon>
        <taxon>Crustacea</taxon>
        <taxon>Multicrustacea</taxon>
        <taxon>Malacostraca</taxon>
        <taxon>Eumalacostraca</taxon>
        <taxon>Eucarida</taxon>
        <taxon>Decapoda</taxon>
        <taxon>Pleocyemata</taxon>
        <taxon>Brachyura</taxon>
        <taxon>Eubrachyura</taxon>
        <taxon>Portunoidea</taxon>
        <taxon>Portunidae</taxon>
        <taxon>Portuninae</taxon>
        <taxon>Portunus</taxon>
    </lineage>
</organism>
<gene>
    <name evidence="2" type="ORF">E2C01_100126</name>
</gene>
<accession>A0A5B7KGL5</accession>
<protein>
    <submittedName>
        <fullName evidence="2">Uncharacterized protein</fullName>
    </submittedName>
</protein>
<keyword evidence="3" id="KW-1185">Reference proteome</keyword>
<sequence>MRVFSPNRSIHPHVPSSRSMKPKIHNTHACAHAQANLVAPSAPISGCHSLPRVAPAHCNERRTCHRAKRAPANTSLDCGKVVPHISPRKGCIATTNTNTNPTAQPKTARFFF</sequence>
<comment type="caution">
    <text evidence="2">The sequence shown here is derived from an EMBL/GenBank/DDBJ whole genome shotgun (WGS) entry which is preliminary data.</text>
</comment>
<dbReference type="AlphaFoldDB" id="A0A5B7KGL5"/>